<dbReference type="PANTHER" id="PTHR10039:SF5">
    <property type="entry name" value="NACHT DOMAIN-CONTAINING PROTEIN"/>
    <property type="match status" value="1"/>
</dbReference>
<evidence type="ECO:0000256" key="1">
    <source>
        <dbReference type="ARBA" id="ARBA00022737"/>
    </source>
</evidence>
<feature type="domain" description="Nephrocystin 3-like N-terminal" evidence="2">
    <location>
        <begin position="414"/>
        <end position="520"/>
    </location>
</feature>
<accession>A0A2T4AU59</accession>
<dbReference type="EMBL" id="KZ679675">
    <property type="protein sequence ID" value="PTB60595.1"/>
    <property type="molecule type" value="Genomic_DNA"/>
</dbReference>
<evidence type="ECO:0000259" key="2">
    <source>
        <dbReference type="Pfam" id="PF24883"/>
    </source>
</evidence>
<dbReference type="AlphaFoldDB" id="A0A2T4AU59"/>
<keyword evidence="1" id="KW-0677">Repeat</keyword>
<sequence>MSSVESKVYRLRGIPEHLDRLGVALLLSRFIANGDQGDVSVASLALGCERWVSKRTKTATLSFKRLPDAVSRDPDAGEWPLRDPTWAAPLLLDDTFIGLSPLNDVPEHEHHYDCIVMSGLASHPMGSWQPHGKDKSFMWIRDALPQLIPKVRFILYGYDTKLAGSKSFQKVLDIALSLIQTLHQGGWADPGPRKLIFFAHSLGGIVLKEAFRMLADSDVRDELILNRTRGAIFFGVPSQGLDVSDLQIMLQGQPNKDALVKEISNESPFVRVLEEQFSGISHLQKMKLLWAYETDITPTVIPVDGKYKRCGPGTVFVSPLSATSQRCISEPGSTIQINANHSDMVKLSLGSEVIHRIASFNIDSQLTQTFVNHVDPAVDPDFWDIRSITQAIHVPEADSRLAQIDVAAGHSFVWAFEKSSVGLTNWLQNDEKLFWISGKPASGKSTFMKYLHNNPLTADYLRIWRRSANFVHASFFFHHRGTAIQKSLEGLHRGILSQVLKQAPQSFLAIRSHLTQTYQAAVHANNLGSLSHDLEALVAFFKVTPNNETLTQLHKVLSCETPLKAFRRMVVQPLLSIGATDSDEDLLNQVYPLRDTLLAVRNENMTDKPSRLPALEDILSTIQKPWTRNQEFILLVKKWLVAIDIKLQLSNFRNHLMARSLVTNQQLIDLDLCMFIDALDEHDGPPEFICQLIKKIASNESTCSRTRLKILFSSRPWQPFIDAFGHSPSIQIHDYTKNDTRELCLHTIHPEIPGYEEILQLVEEIVNQARGVFLWVKLVLNDLLDNAARLTTSGIAFEDLHAALVDILKSLPTDLEQYYKTIIERIPHSYRWEAFCLLEVVSKSAKPIHLKEMFKILLCTNIQDVNDIYPRMLEMDQSGASVYTKEHLRTHSGGLVETTDIDELQLLHQTLAEFIQFPEFKCIILGERYRIVKENGYTILSKYEAVRGASCSDDGINIPVSEMFSYYAREAESTTGNSTYFSFTGVKWTGTLVNKAFPEYMTNVRYTTLEMALACELKLHLQDTLKHDKETRTALIFLILLHMIERGIFDTDSAMEFLQDMVSQGLQIRASHFGLLMLMDRIQHIDLWTTPTTPTIMAIDLFQRVMAVFFEPGANIEVSMNTTGLGITSNHFHQAMLSHGQGATIQALHISTHLRLAEYLLDKGADPNGLTSNNLTPLDCWVKSTQRFDVRRHLYPGTSVLIQRGGRLNICTREEWRRALYHRYFPSRHTISRLA</sequence>
<gene>
    <name evidence="3" type="ORF">M431DRAFT_477059</name>
</gene>
<dbReference type="Pfam" id="PF24883">
    <property type="entry name" value="NPHP3_N"/>
    <property type="match status" value="1"/>
</dbReference>
<keyword evidence="4" id="KW-1185">Reference proteome</keyword>
<dbReference type="InterPro" id="IPR027417">
    <property type="entry name" value="P-loop_NTPase"/>
</dbReference>
<dbReference type="GeneID" id="36624101"/>
<evidence type="ECO:0000313" key="4">
    <source>
        <dbReference type="Proteomes" id="UP000241690"/>
    </source>
</evidence>
<dbReference type="SUPFAM" id="SSF53474">
    <property type="entry name" value="alpha/beta-Hydrolases"/>
    <property type="match status" value="1"/>
</dbReference>
<reference evidence="3 4" key="1">
    <citation type="submission" date="2016-07" db="EMBL/GenBank/DDBJ databases">
        <title>Multiple horizontal gene transfer events from other fungi enriched the ability of initially mycotrophic Trichoderma (Ascomycota) to feed on dead plant biomass.</title>
        <authorList>
            <consortium name="DOE Joint Genome Institute"/>
            <person name="Aerts A."/>
            <person name="Atanasova L."/>
            <person name="Chenthamara K."/>
            <person name="Zhang J."/>
            <person name="Grujic M."/>
            <person name="Henrissat B."/>
            <person name="Kuo A."/>
            <person name="Salamov A."/>
            <person name="Lipzen A."/>
            <person name="Labutti K."/>
            <person name="Barry K."/>
            <person name="Miao Y."/>
            <person name="Rahimi M.J."/>
            <person name="Shen Q."/>
            <person name="Grigoriev I.V."/>
            <person name="Kubicek C.P."/>
            <person name="Druzhinina I.S."/>
        </authorList>
    </citation>
    <scope>NUCLEOTIDE SEQUENCE [LARGE SCALE GENOMIC DNA]</scope>
    <source>
        <strain evidence="3 4">CBS 226.95</strain>
    </source>
</reference>
<dbReference type="InterPro" id="IPR036770">
    <property type="entry name" value="Ankyrin_rpt-contain_sf"/>
</dbReference>
<dbReference type="Proteomes" id="UP000241690">
    <property type="component" value="Unassembled WGS sequence"/>
</dbReference>
<dbReference type="InterPro" id="IPR029058">
    <property type="entry name" value="AB_hydrolase_fold"/>
</dbReference>
<dbReference type="InterPro" id="IPR056884">
    <property type="entry name" value="NPHP3-like_N"/>
</dbReference>
<dbReference type="RefSeq" id="XP_024780272.1">
    <property type="nucleotide sequence ID" value="XM_024915532.1"/>
</dbReference>
<protein>
    <recommendedName>
        <fullName evidence="2">Nephrocystin 3-like N-terminal domain-containing protein</fullName>
    </recommendedName>
</protein>
<dbReference type="Gene3D" id="1.25.40.20">
    <property type="entry name" value="Ankyrin repeat-containing domain"/>
    <property type="match status" value="1"/>
</dbReference>
<proteinExistence type="predicted"/>
<dbReference type="PANTHER" id="PTHR10039">
    <property type="entry name" value="AMELOGENIN"/>
    <property type="match status" value="1"/>
</dbReference>
<dbReference type="SUPFAM" id="SSF52540">
    <property type="entry name" value="P-loop containing nucleoside triphosphate hydrolases"/>
    <property type="match status" value="1"/>
</dbReference>
<name>A0A2T4AU59_TRIHA</name>
<organism evidence="3 4">
    <name type="scientific">Trichoderma harzianum CBS 226.95</name>
    <dbReference type="NCBI Taxonomy" id="983964"/>
    <lineage>
        <taxon>Eukaryota</taxon>
        <taxon>Fungi</taxon>
        <taxon>Dikarya</taxon>
        <taxon>Ascomycota</taxon>
        <taxon>Pezizomycotina</taxon>
        <taxon>Sordariomycetes</taxon>
        <taxon>Hypocreomycetidae</taxon>
        <taxon>Hypocreales</taxon>
        <taxon>Hypocreaceae</taxon>
        <taxon>Trichoderma</taxon>
    </lineage>
</organism>
<evidence type="ECO:0000313" key="3">
    <source>
        <dbReference type="EMBL" id="PTB60595.1"/>
    </source>
</evidence>